<name>A0AAW4PRV2_9EURY</name>
<proteinExistence type="predicted"/>
<protein>
    <submittedName>
        <fullName evidence="7">Rhomboid family intramembrane serine protease</fullName>
    </submittedName>
</protein>
<sequence length="549" mass="59427">MMQSLPGALDAVPVRSLAVVVTVALVLVGLRRLAGARLSTPLRRRLLFGVPWGTVLTMAGILAVYLFVQGTWWHSRPLVTPFRTWSYFYPLGMLTGPFTHGSDAHVTGNLVGTFAYGAVVEYAWGHYPQRRGRQTFSSLSTNPFARILAVPVAMAGVGVFSGVFAVGPVVGFSGVVFALAGFALVTRPFLFLGALLGSRVLDQVYTALLFPEPTVGGSTRFVTPWWANIAIQGHAIGLLAGVVLGAVFLWARSERPATTRVFFATLVYAVSNGLWAVYVPVGGGRFTLFRWLGTGLVFVLALLVAAATARLDRGLRPRFERDWHSLAGLVLVVSLAALCLASVPANTATIGPEDVPADGVEVRDYVVTYDENVRNEYIASISLPFGLGADQTNVTESGVIVASDRREIWIAQVQKGRLALNQRAAVVVGGPGWRETVYANRTGWNVLGNESVYRVQLRRAGGDRRTVFTSSPSTADTTIDGRNVTFRPADDGFLVAVRRGNTTIDVDRLPPNATTRTIGGLAFERNRTRLYAGVNDTRVKIAERRRPPK</sequence>
<feature type="transmembrane region" description="Helical" evidence="5">
    <location>
        <begin position="12"/>
        <end position="34"/>
    </location>
</feature>
<dbReference type="GO" id="GO:0006508">
    <property type="term" value="P:proteolysis"/>
    <property type="evidence" value="ECO:0007669"/>
    <property type="project" value="UniProtKB-KW"/>
</dbReference>
<gene>
    <name evidence="7" type="ORF">EGH21_08820</name>
</gene>
<feature type="domain" description="Peptidase S54 rhomboid" evidence="6">
    <location>
        <begin position="93"/>
        <end position="249"/>
    </location>
</feature>
<feature type="transmembrane region" description="Helical" evidence="5">
    <location>
        <begin position="46"/>
        <end position="68"/>
    </location>
</feature>
<organism evidence="7 8">
    <name type="scientific">Haloarcula rubra</name>
    <dbReference type="NCBI Taxonomy" id="2487747"/>
    <lineage>
        <taxon>Archaea</taxon>
        <taxon>Methanobacteriati</taxon>
        <taxon>Methanobacteriota</taxon>
        <taxon>Stenosarchaea group</taxon>
        <taxon>Halobacteria</taxon>
        <taxon>Halobacteriales</taxon>
        <taxon>Haloarculaceae</taxon>
        <taxon>Haloarcula</taxon>
    </lineage>
</organism>
<evidence type="ECO:0000256" key="1">
    <source>
        <dbReference type="ARBA" id="ARBA00004141"/>
    </source>
</evidence>
<accession>A0AAW4PRV2</accession>
<evidence type="ECO:0000313" key="7">
    <source>
        <dbReference type="EMBL" id="MBX0323128.1"/>
    </source>
</evidence>
<evidence type="ECO:0000256" key="4">
    <source>
        <dbReference type="ARBA" id="ARBA00023136"/>
    </source>
</evidence>
<feature type="transmembrane region" description="Helical" evidence="5">
    <location>
        <begin position="291"/>
        <end position="311"/>
    </location>
</feature>
<feature type="transmembrane region" description="Helical" evidence="5">
    <location>
        <begin position="261"/>
        <end position="279"/>
    </location>
</feature>
<feature type="transmembrane region" description="Helical" evidence="5">
    <location>
        <begin position="323"/>
        <end position="343"/>
    </location>
</feature>
<keyword evidence="2 5" id="KW-0812">Transmembrane</keyword>
<comment type="caution">
    <text evidence="7">The sequence shown here is derived from an EMBL/GenBank/DDBJ whole genome shotgun (WGS) entry which is preliminary data.</text>
</comment>
<dbReference type="InterPro" id="IPR035952">
    <property type="entry name" value="Rhomboid-like_sf"/>
</dbReference>
<dbReference type="Gene3D" id="1.20.1540.10">
    <property type="entry name" value="Rhomboid-like"/>
    <property type="match status" value="1"/>
</dbReference>
<dbReference type="GO" id="GO:0004252">
    <property type="term" value="F:serine-type endopeptidase activity"/>
    <property type="evidence" value="ECO:0007669"/>
    <property type="project" value="InterPro"/>
</dbReference>
<keyword evidence="3 5" id="KW-1133">Transmembrane helix</keyword>
<dbReference type="AlphaFoldDB" id="A0AAW4PRV2"/>
<evidence type="ECO:0000256" key="5">
    <source>
        <dbReference type="SAM" id="Phobius"/>
    </source>
</evidence>
<dbReference type="InterPro" id="IPR022764">
    <property type="entry name" value="Peptidase_S54_rhomboid_dom"/>
</dbReference>
<keyword evidence="8" id="KW-1185">Reference proteome</keyword>
<dbReference type="SUPFAM" id="SSF144091">
    <property type="entry name" value="Rhomboid-like"/>
    <property type="match status" value="1"/>
</dbReference>
<feature type="transmembrane region" description="Helical" evidence="5">
    <location>
        <begin position="225"/>
        <end position="249"/>
    </location>
</feature>
<keyword evidence="7" id="KW-0645">Protease</keyword>
<keyword evidence="4 5" id="KW-0472">Membrane</keyword>
<keyword evidence="7" id="KW-0378">Hydrolase</keyword>
<evidence type="ECO:0000259" key="6">
    <source>
        <dbReference type="Pfam" id="PF01694"/>
    </source>
</evidence>
<evidence type="ECO:0000256" key="2">
    <source>
        <dbReference type="ARBA" id="ARBA00022692"/>
    </source>
</evidence>
<evidence type="ECO:0000313" key="8">
    <source>
        <dbReference type="Proteomes" id="UP001430377"/>
    </source>
</evidence>
<dbReference type="Proteomes" id="UP001430377">
    <property type="component" value="Unassembled WGS sequence"/>
</dbReference>
<evidence type="ECO:0000256" key="3">
    <source>
        <dbReference type="ARBA" id="ARBA00022989"/>
    </source>
</evidence>
<feature type="transmembrane region" description="Helical" evidence="5">
    <location>
        <begin position="174"/>
        <end position="196"/>
    </location>
</feature>
<dbReference type="GO" id="GO:0016020">
    <property type="term" value="C:membrane"/>
    <property type="evidence" value="ECO:0007669"/>
    <property type="project" value="UniProtKB-SubCell"/>
</dbReference>
<comment type="subcellular location">
    <subcellularLocation>
        <location evidence="1">Membrane</location>
        <topology evidence="1">Multi-pass membrane protein</topology>
    </subcellularLocation>
</comment>
<reference evidence="7 8" key="1">
    <citation type="submission" date="2021-06" db="EMBL/GenBank/DDBJ databases">
        <title>Halomicroarcula sp. a new haloarchaeum isolated from saline soil.</title>
        <authorList>
            <person name="Duran-Viseras A."/>
            <person name="Sanchez-Porro C."/>
            <person name="Ventosa A."/>
        </authorList>
    </citation>
    <scope>NUCLEOTIDE SEQUENCE [LARGE SCALE GENOMIC DNA]</scope>
    <source>
        <strain evidence="7 8">F13</strain>
    </source>
</reference>
<dbReference type="EMBL" id="RKLR01000003">
    <property type="protein sequence ID" value="MBX0323128.1"/>
    <property type="molecule type" value="Genomic_DNA"/>
</dbReference>
<dbReference type="RefSeq" id="WP_220618109.1">
    <property type="nucleotide sequence ID" value="NZ_RKLR01000003.1"/>
</dbReference>
<feature type="transmembrane region" description="Helical" evidence="5">
    <location>
        <begin position="144"/>
        <end position="167"/>
    </location>
</feature>
<dbReference type="Pfam" id="PF01694">
    <property type="entry name" value="Rhomboid"/>
    <property type="match status" value="1"/>
</dbReference>